<evidence type="ECO:0000256" key="1">
    <source>
        <dbReference type="SAM" id="MobiDB-lite"/>
    </source>
</evidence>
<dbReference type="AlphaFoldDB" id="A0A8D8M2N8"/>
<feature type="region of interest" description="Disordered" evidence="1">
    <location>
        <begin position="80"/>
        <end position="99"/>
    </location>
</feature>
<evidence type="ECO:0000313" key="2">
    <source>
        <dbReference type="EMBL" id="CAG6619588.1"/>
    </source>
</evidence>
<organism evidence="2">
    <name type="scientific">Cacopsylla melanoneura</name>
    <dbReference type="NCBI Taxonomy" id="428564"/>
    <lineage>
        <taxon>Eukaryota</taxon>
        <taxon>Metazoa</taxon>
        <taxon>Ecdysozoa</taxon>
        <taxon>Arthropoda</taxon>
        <taxon>Hexapoda</taxon>
        <taxon>Insecta</taxon>
        <taxon>Pterygota</taxon>
        <taxon>Neoptera</taxon>
        <taxon>Paraneoptera</taxon>
        <taxon>Hemiptera</taxon>
        <taxon>Sternorrhyncha</taxon>
        <taxon>Psylloidea</taxon>
        <taxon>Psyllidae</taxon>
        <taxon>Psyllinae</taxon>
        <taxon>Cacopsylla</taxon>
    </lineage>
</organism>
<accession>A0A8D8M2N8</accession>
<dbReference type="EMBL" id="HBUF01045784">
    <property type="protein sequence ID" value="CAG6619597.1"/>
    <property type="molecule type" value="Transcribed_RNA"/>
</dbReference>
<sequence>MNTSWCINPVFLTLNFILKNTTFQNTLTCLASSTLRGRLRMSSLFASISSSTASPPSSAPWYGHSFSTITRTIRLLPSENKSFAGNGRNMPTSHEVDSS</sequence>
<protein>
    <submittedName>
        <fullName evidence="2">Uncharacterized protein</fullName>
    </submittedName>
</protein>
<reference evidence="2" key="1">
    <citation type="submission" date="2021-05" db="EMBL/GenBank/DDBJ databases">
        <authorList>
            <person name="Alioto T."/>
            <person name="Alioto T."/>
            <person name="Gomez Garrido J."/>
        </authorList>
    </citation>
    <scope>NUCLEOTIDE SEQUENCE</scope>
</reference>
<dbReference type="EMBL" id="HBUF01045781">
    <property type="protein sequence ID" value="CAG6619588.1"/>
    <property type="molecule type" value="Transcribed_RNA"/>
</dbReference>
<proteinExistence type="predicted"/>
<dbReference type="EMBL" id="HBUF01045783">
    <property type="protein sequence ID" value="CAG6619594.1"/>
    <property type="molecule type" value="Transcribed_RNA"/>
</dbReference>
<name>A0A8D8M2N8_9HEMI</name>